<dbReference type="InterPro" id="IPR050103">
    <property type="entry name" value="Class-III_PLP-dep_AT"/>
</dbReference>
<comment type="subunit">
    <text evidence="5">Homodimer.</text>
</comment>
<feature type="binding site" evidence="5">
    <location>
        <position position="267"/>
    </location>
    <ligand>
        <name>N(2)-acetyl-L-ornithine</name>
        <dbReference type="ChEBI" id="CHEBI:57805"/>
    </ligand>
</feature>
<dbReference type="Gene3D" id="3.40.640.10">
    <property type="entry name" value="Type I PLP-dependent aspartate aminotransferase-like (Major domain)"/>
    <property type="match status" value="1"/>
</dbReference>
<comment type="subcellular location">
    <subcellularLocation>
        <location evidence="5">Cytoplasm</location>
    </subcellularLocation>
</comment>
<dbReference type="InterPro" id="IPR015421">
    <property type="entry name" value="PyrdxlP-dep_Trfase_major"/>
</dbReference>
<dbReference type="InterPro" id="IPR049704">
    <property type="entry name" value="Aminotrans_3_PPA_site"/>
</dbReference>
<dbReference type="PANTHER" id="PTHR11986">
    <property type="entry name" value="AMINOTRANSFERASE CLASS III"/>
    <property type="match status" value="1"/>
</dbReference>
<feature type="binding site" evidence="5">
    <location>
        <position position="268"/>
    </location>
    <ligand>
        <name>pyridoxal 5'-phosphate</name>
        <dbReference type="ChEBI" id="CHEBI:597326"/>
    </ligand>
</feature>
<dbReference type="NCBIfam" id="TIGR00707">
    <property type="entry name" value="argD"/>
    <property type="match status" value="1"/>
</dbReference>
<evidence type="ECO:0000256" key="3">
    <source>
        <dbReference type="ARBA" id="ARBA00022679"/>
    </source>
</evidence>
<evidence type="ECO:0000256" key="2">
    <source>
        <dbReference type="ARBA" id="ARBA00022605"/>
    </source>
</evidence>
<dbReference type="NCBIfam" id="NF002325">
    <property type="entry name" value="PRK01278.1"/>
    <property type="match status" value="1"/>
</dbReference>
<evidence type="ECO:0000313" key="6">
    <source>
        <dbReference type="EMBL" id="NMH15884.1"/>
    </source>
</evidence>
<feature type="binding site" evidence="5">
    <location>
        <position position="123"/>
    </location>
    <ligand>
        <name>pyridoxal 5'-phosphate</name>
        <dbReference type="ChEBI" id="CHEBI:597326"/>
    </ligand>
</feature>
<protein>
    <recommendedName>
        <fullName evidence="5">Acetylornithine aminotransferase</fullName>
        <shortName evidence="5">ACOAT</shortName>
        <ecNumber evidence="5">2.6.1.11</ecNumber>
    </recommendedName>
</protein>
<evidence type="ECO:0000256" key="5">
    <source>
        <dbReference type="HAMAP-Rule" id="MF_01107"/>
    </source>
</evidence>
<feature type="binding site" evidence="5">
    <location>
        <position position="126"/>
    </location>
    <ligand>
        <name>N(2)-acetyl-L-ornithine</name>
        <dbReference type="ChEBI" id="CHEBI:57805"/>
    </ligand>
</feature>
<dbReference type="PIRSF" id="PIRSF000521">
    <property type="entry name" value="Transaminase_4ab_Lys_Orn"/>
    <property type="match status" value="1"/>
</dbReference>
<dbReference type="InterPro" id="IPR005814">
    <property type="entry name" value="Aminotrans_3"/>
</dbReference>
<dbReference type="PROSITE" id="PS00600">
    <property type="entry name" value="AA_TRANSFER_CLASS_3"/>
    <property type="match status" value="1"/>
</dbReference>
<comment type="caution">
    <text evidence="6">The sequence shown here is derived from an EMBL/GenBank/DDBJ whole genome shotgun (WGS) entry which is preliminary data.</text>
</comment>
<comment type="cofactor">
    <cofactor evidence="5">
        <name>pyridoxal 5'-phosphate</name>
        <dbReference type="ChEBI" id="CHEBI:597326"/>
    </cofactor>
    <text evidence="5">Binds 1 pyridoxal phosphate per subunit.</text>
</comment>
<dbReference type="EMBL" id="JAAAUB010000002">
    <property type="protein sequence ID" value="NMH15884.1"/>
    <property type="molecule type" value="Genomic_DNA"/>
</dbReference>
<comment type="catalytic activity">
    <reaction evidence="5">
        <text>N(2)-acetyl-L-ornithine + 2-oxoglutarate = N-acetyl-L-glutamate 5-semialdehyde + L-glutamate</text>
        <dbReference type="Rhea" id="RHEA:18049"/>
        <dbReference type="ChEBI" id="CHEBI:16810"/>
        <dbReference type="ChEBI" id="CHEBI:29123"/>
        <dbReference type="ChEBI" id="CHEBI:29985"/>
        <dbReference type="ChEBI" id="CHEBI:57805"/>
        <dbReference type="EC" id="2.6.1.11"/>
    </reaction>
</comment>
<dbReference type="InterPro" id="IPR015422">
    <property type="entry name" value="PyrdxlP-dep_Trfase_small"/>
</dbReference>
<dbReference type="Gene3D" id="3.90.1150.10">
    <property type="entry name" value="Aspartate Aminotransferase, domain 1"/>
    <property type="match status" value="1"/>
</dbReference>
<sequence length="390" mass="42512">MPTYQRHPLRFTHGRGMRLWDVQGNEYLDAIAGVAVTNLGHAHPEIAEAISDQAMRLLHTSNLFEIEWQENLAQRLCELAGMESVFFCNSGAEANETAIKLARLHARVRGVALPSIVVMENSFHGRTLATLSATGSAAVQEGFSPLVEGFVRVPANDIEAIGKLAAARDDIVAVLLETVQGEGGVRVVSSDYLRALRALCDENGWLMMIDEIQTGLGRTGAWFDYQRASVRPDVVTLAKGLGNGIPIGACLAGGAAARLFTPGRHGSTFGGNPLACRVGCKVLDITERDALPQRASELGQRLIDGLRRSLDGLPGIREIRGQALMVGIELDHLCDHLAAFAIERERLLINVTRGRTIRLLPALVASERDIDEIIERMSRLLSWYVRSVQI</sequence>
<keyword evidence="2 5" id="KW-0028">Amino-acid biosynthesis</keyword>
<evidence type="ECO:0000256" key="1">
    <source>
        <dbReference type="ARBA" id="ARBA00022576"/>
    </source>
</evidence>
<feature type="modified residue" description="N6-(pyridoxal phosphate)lysine" evidence="5">
    <location>
        <position position="239"/>
    </location>
</feature>
<dbReference type="InterPro" id="IPR015424">
    <property type="entry name" value="PyrdxlP-dep_Trfase"/>
</dbReference>
<comment type="similarity">
    <text evidence="5">Belongs to the class-III pyridoxal-phosphate-dependent aminotransferase family. ArgD subfamily.</text>
</comment>
<proteinExistence type="inferred from homology"/>
<evidence type="ECO:0000256" key="4">
    <source>
        <dbReference type="ARBA" id="ARBA00022898"/>
    </source>
</evidence>
<keyword evidence="5" id="KW-0963">Cytoplasm</keyword>
<dbReference type="Proteomes" id="UP000669605">
    <property type="component" value="Unassembled WGS sequence"/>
</dbReference>
<gene>
    <name evidence="5" type="primary">argD</name>
    <name evidence="6" type="ORF">GV368_01910</name>
</gene>
<keyword evidence="5" id="KW-0055">Arginine biosynthesis</keyword>
<keyword evidence="4 5" id="KW-0663">Pyridoxal phosphate</keyword>
<accession>A0ABX1QJI6</accession>
<reference evidence="6 7" key="1">
    <citation type="journal article" date="2020" name="Curr. Microbiol.">
        <title>Tepidiphilus baoligensis sp. nov., a Novel Bacterium of the Family Hydrogenophilaceae Isolated from an Oil Reservoir.</title>
        <authorList>
            <person name="Zhang X."/>
            <person name="Wang G."/>
            <person name="Ma X."/>
            <person name="Yu J."/>
            <person name="You J."/>
            <person name="Xue Y."/>
            <person name="Ma Y."/>
        </authorList>
    </citation>
    <scope>NUCLEOTIDE SEQUENCE [LARGE SCALE GENOMIC DNA]</scope>
    <source>
        <strain evidence="6 7">B18-69</strain>
    </source>
</reference>
<name>A0ABX1QJI6_9PROT</name>
<dbReference type="Pfam" id="PF00202">
    <property type="entry name" value="Aminotran_3"/>
    <property type="match status" value="1"/>
</dbReference>
<dbReference type="EC" id="2.6.1.11" evidence="5"/>
<dbReference type="HAMAP" id="MF_01107">
    <property type="entry name" value="ArgD_aminotrans_3"/>
    <property type="match status" value="1"/>
</dbReference>
<dbReference type="CDD" id="cd00610">
    <property type="entry name" value="OAT_like"/>
    <property type="match status" value="1"/>
</dbReference>
<keyword evidence="7" id="KW-1185">Reference proteome</keyword>
<comment type="pathway">
    <text evidence="5">Amino-acid biosynthesis; L-arginine biosynthesis; N(2)-acetyl-L-ornithine from L-glutamate: step 4/4.</text>
</comment>
<keyword evidence="1 5" id="KW-0032">Aminotransferase</keyword>
<dbReference type="PANTHER" id="PTHR11986:SF79">
    <property type="entry name" value="ACETYLORNITHINE AMINOTRANSFERASE, MITOCHONDRIAL"/>
    <property type="match status" value="1"/>
</dbReference>
<evidence type="ECO:0000313" key="7">
    <source>
        <dbReference type="Proteomes" id="UP000669605"/>
    </source>
</evidence>
<keyword evidence="3 5" id="KW-0808">Transferase</keyword>
<comment type="miscellaneous">
    <text evidence="5">May also have succinyldiaminopimelate aminotransferase activity, thus carrying out the corresponding step in lysine biosynthesis.</text>
</comment>
<dbReference type="InterPro" id="IPR004636">
    <property type="entry name" value="AcOrn/SuccOrn_fam"/>
</dbReference>
<feature type="binding site" evidence="5">
    <location>
        <begin position="210"/>
        <end position="213"/>
    </location>
    <ligand>
        <name>pyridoxal 5'-phosphate</name>
        <dbReference type="ChEBI" id="CHEBI:597326"/>
    </ligand>
</feature>
<dbReference type="SUPFAM" id="SSF53383">
    <property type="entry name" value="PLP-dependent transferases"/>
    <property type="match status" value="1"/>
</dbReference>
<feature type="binding site" evidence="5">
    <location>
        <begin position="91"/>
        <end position="92"/>
    </location>
    <ligand>
        <name>pyridoxal 5'-phosphate</name>
        <dbReference type="ChEBI" id="CHEBI:597326"/>
    </ligand>
</feature>
<organism evidence="6 7">
    <name type="scientific">Tepidiphilus baoligensis</name>
    <dbReference type="NCBI Taxonomy" id="2698687"/>
    <lineage>
        <taxon>Bacteria</taxon>
        <taxon>Pseudomonadati</taxon>
        <taxon>Pseudomonadota</taxon>
        <taxon>Hydrogenophilia</taxon>
        <taxon>Hydrogenophilales</taxon>
        <taxon>Hydrogenophilaceae</taxon>
        <taxon>Tepidiphilus</taxon>
    </lineage>
</organism>